<evidence type="ECO:0000313" key="3">
    <source>
        <dbReference type="Proteomes" id="UP000003009"/>
    </source>
</evidence>
<sequence>MLRLVNGAILTYPFVFVYQFVFLSALGLPFFAKISTMFASCCFLNGNLFID</sequence>
<dbReference type="STRING" id="629741.GCWU000324_02606"/>
<proteinExistence type="predicted"/>
<organism evidence="2 3">
    <name type="scientific">Kingella oralis ATCC 51147</name>
    <dbReference type="NCBI Taxonomy" id="629741"/>
    <lineage>
        <taxon>Bacteria</taxon>
        <taxon>Pseudomonadati</taxon>
        <taxon>Pseudomonadota</taxon>
        <taxon>Betaproteobacteria</taxon>
        <taxon>Neisseriales</taxon>
        <taxon>Neisseriaceae</taxon>
        <taxon>Kingella</taxon>
    </lineage>
</organism>
<dbReference type="HOGENOM" id="CLU_3099800_0_0_4"/>
<comment type="caution">
    <text evidence="2">The sequence shown here is derived from an EMBL/GenBank/DDBJ whole genome shotgun (WGS) entry which is preliminary data.</text>
</comment>
<evidence type="ECO:0000256" key="1">
    <source>
        <dbReference type="SAM" id="Phobius"/>
    </source>
</evidence>
<name>C4GLN5_9NEIS</name>
<dbReference type="AlphaFoldDB" id="C4GLN5"/>
<keyword evidence="1" id="KW-0812">Transmembrane</keyword>
<accession>C4GLN5</accession>
<keyword evidence="3" id="KW-1185">Reference proteome</keyword>
<feature type="transmembrane region" description="Helical" evidence="1">
    <location>
        <begin position="12"/>
        <end position="31"/>
    </location>
</feature>
<dbReference type="EMBL" id="ACJW02000005">
    <property type="protein sequence ID" value="EEP67036.1"/>
    <property type="molecule type" value="Genomic_DNA"/>
</dbReference>
<reference evidence="2" key="1">
    <citation type="submission" date="2009-04" db="EMBL/GenBank/DDBJ databases">
        <authorList>
            <person name="Weinstock G."/>
            <person name="Sodergren E."/>
            <person name="Clifton S."/>
            <person name="Fulton L."/>
            <person name="Fulton B."/>
            <person name="Courtney L."/>
            <person name="Fronick C."/>
            <person name="Harrison M."/>
            <person name="Strong C."/>
            <person name="Farmer C."/>
            <person name="Delahaunty K."/>
            <person name="Markovic C."/>
            <person name="Hall O."/>
            <person name="Minx P."/>
            <person name="Tomlinson C."/>
            <person name="Mitreva M."/>
            <person name="Nelson J."/>
            <person name="Hou S."/>
            <person name="Wollam A."/>
            <person name="Pepin K.H."/>
            <person name="Johnson M."/>
            <person name="Bhonagiri V."/>
            <person name="Nash W.E."/>
            <person name="Warren W."/>
            <person name="Chinwalla A."/>
            <person name="Mardis E.R."/>
            <person name="Wilson R.K."/>
        </authorList>
    </citation>
    <scope>NUCLEOTIDE SEQUENCE [LARGE SCALE GENOMIC DNA]</scope>
    <source>
        <strain evidence="2">ATCC 51147</strain>
    </source>
</reference>
<keyword evidence="1" id="KW-0472">Membrane</keyword>
<gene>
    <name evidence="2" type="ORF">GCWU000324_02606</name>
</gene>
<dbReference type="Proteomes" id="UP000003009">
    <property type="component" value="Unassembled WGS sequence"/>
</dbReference>
<evidence type="ECO:0000313" key="2">
    <source>
        <dbReference type="EMBL" id="EEP67036.1"/>
    </source>
</evidence>
<protein>
    <submittedName>
        <fullName evidence="2">Uncharacterized protein</fullName>
    </submittedName>
</protein>
<keyword evidence="1" id="KW-1133">Transmembrane helix</keyword>